<dbReference type="AlphaFoldDB" id="A0AAD7HZS3"/>
<dbReference type="EMBL" id="JARKIB010000157">
    <property type="protein sequence ID" value="KAJ7730733.1"/>
    <property type="molecule type" value="Genomic_DNA"/>
</dbReference>
<keyword evidence="2" id="KW-0808">Transferase</keyword>
<dbReference type="CDD" id="cd02440">
    <property type="entry name" value="AdoMet_MTases"/>
    <property type="match status" value="1"/>
</dbReference>
<evidence type="ECO:0000313" key="2">
    <source>
        <dbReference type="EMBL" id="KAJ7730733.1"/>
    </source>
</evidence>
<dbReference type="SUPFAM" id="SSF53335">
    <property type="entry name" value="S-adenosyl-L-methionine-dependent methyltransferases"/>
    <property type="match status" value="1"/>
</dbReference>
<proteinExistence type="predicted"/>
<feature type="domain" description="Methyltransferase" evidence="1">
    <location>
        <begin position="80"/>
        <end position="172"/>
    </location>
</feature>
<dbReference type="InterPro" id="IPR041698">
    <property type="entry name" value="Methyltransf_25"/>
</dbReference>
<accession>A0AAD7HZS3</accession>
<sequence length="310" mass="34510">MLSLQANLAENERPGGVSDTKLVSIAHTARHHQTFPGSGYVLPSDEVERQRLLLQHKIWRKIFGDRILFPPVSLGDDDKVLDVGSGTGVWLLDLATSVNSSVSMVGADIESQLFPASPPDNFEFCVQSVTRLPADWSNTFSLVHQRLLIFALQTHEWPVALREIYRVLRPGGWIQIDESTPWYEAQYRGKPYMEKLTALVGCVARARDLYVDCTDNMSEMLGQAGFVDIRTEAATQELGKWAGEAGVANRDNLVGVFRGLKTPVLQAGGFGHVSSEAEFDQLLQGLEKEWDEIPGTKKQVFIFWAQKPVV</sequence>
<gene>
    <name evidence="2" type="ORF">B0H16DRAFT_208905</name>
</gene>
<name>A0AAD7HZS3_9AGAR</name>
<dbReference type="GO" id="GO:0008168">
    <property type="term" value="F:methyltransferase activity"/>
    <property type="evidence" value="ECO:0007669"/>
    <property type="project" value="UniProtKB-KW"/>
</dbReference>
<evidence type="ECO:0000259" key="1">
    <source>
        <dbReference type="Pfam" id="PF13649"/>
    </source>
</evidence>
<dbReference type="Pfam" id="PF13649">
    <property type="entry name" value="Methyltransf_25"/>
    <property type="match status" value="1"/>
</dbReference>
<organism evidence="2 3">
    <name type="scientific">Mycena metata</name>
    <dbReference type="NCBI Taxonomy" id="1033252"/>
    <lineage>
        <taxon>Eukaryota</taxon>
        <taxon>Fungi</taxon>
        <taxon>Dikarya</taxon>
        <taxon>Basidiomycota</taxon>
        <taxon>Agaricomycotina</taxon>
        <taxon>Agaricomycetes</taxon>
        <taxon>Agaricomycetidae</taxon>
        <taxon>Agaricales</taxon>
        <taxon>Marasmiineae</taxon>
        <taxon>Mycenaceae</taxon>
        <taxon>Mycena</taxon>
    </lineage>
</organism>
<dbReference type="Proteomes" id="UP001215598">
    <property type="component" value="Unassembled WGS sequence"/>
</dbReference>
<evidence type="ECO:0000313" key="3">
    <source>
        <dbReference type="Proteomes" id="UP001215598"/>
    </source>
</evidence>
<dbReference type="PANTHER" id="PTHR43591">
    <property type="entry name" value="METHYLTRANSFERASE"/>
    <property type="match status" value="1"/>
</dbReference>
<keyword evidence="3" id="KW-1185">Reference proteome</keyword>
<dbReference type="GO" id="GO:0032259">
    <property type="term" value="P:methylation"/>
    <property type="evidence" value="ECO:0007669"/>
    <property type="project" value="UniProtKB-KW"/>
</dbReference>
<dbReference type="Gene3D" id="3.40.50.150">
    <property type="entry name" value="Vaccinia Virus protein VP39"/>
    <property type="match status" value="1"/>
</dbReference>
<keyword evidence="2" id="KW-0489">Methyltransferase</keyword>
<reference evidence="2" key="1">
    <citation type="submission" date="2023-03" db="EMBL/GenBank/DDBJ databases">
        <title>Massive genome expansion in bonnet fungi (Mycena s.s.) driven by repeated elements and novel gene families across ecological guilds.</title>
        <authorList>
            <consortium name="Lawrence Berkeley National Laboratory"/>
            <person name="Harder C.B."/>
            <person name="Miyauchi S."/>
            <person name="Viragh M."/>
            <person name="Kuo A."/>
            <person name="Thoen E."/>
            <person name="Andreopoulos B."/>
            <person name="Lu D."/>
            <person name="Skrede I."/>
            <person name="Drula E."/>
            <person name="Henrissat B."/>
            <person name="Morin E."/>
            <person name="Kohler A."/>
            <person name="Barry K."/>
            <person name="LaButti K."/>
            <person name="Morin E."/>
            <person name="Salamov A."/>
            <person name="Lipzen A."/>
            <person name="Mereny Z."/>
            <person name="Hegedus B."/>
            <person name="Baldrian P."/>
            <person name="Stursova M."/>
            <person name="Weitz H."/>
            <person name="Taylor A."/>
            <person name="Grigoriev I.V."/>
            <person name="Nagy L.G."/>
            <person name="Martin F."/>
            <person name="Kauserud H."/>
        </authorList>
    </citation>
    <scope>NUCLEOTIDE SEQUENCE</scope>
    <source>
        <strain evidence="2">CBHHK182m</strain>
    </source>
</reference>
<comment type="caution">
    <text evidence="2">The sequence shown here is derived from an EMBL/GenBank/DDBJ whole genome shotgun (WGS) entry which is preliminary data.</text>
</comment>
<protein>
    <submittedName>
        <fullName evidence="2">S-adenosyl-L-methionine-dependent methyltransferase</fullName>
    </submittedName>
</protein>
<dbReference type="InterPro" id="IPR029063">
    <property type="entry name" value="SAM-dependent_MTases_sf"/>
</dbReference>